<evidence type="ECO:0000313" key="3">
    <source>
        <dbReference type="Proteomes" id="UP001396334"/>
    </source>
</evidence>
<dbReference type="EMBL" id="JBBPBN010000958">
    <property type="protein sequence ID" value="KAK8481027.1"/>
    <property type="molecule type" value="Genomic_DNA"/>
</dbReference>
<keyword evidence="1" id="KW-0175">Coiled coil</keyword>
<protein>
    <submittedName>
        <fullName evidence="2">Uncharacterized protein</fullName>
    </submittedName>
</protein>
<comment type="caution">
    <text evidence="2">The sequence shown here is derived from an EMBL/GenBank/DDBJ whole genome shotgun (WGS) entry which is preliminary data.</text>
</comment>
<dbReference type="Proteomes" id="UP001396334">
    <property type="component" value="Unassembled WGS sequence"/>
</dbReference>
<keyword evidence="3" id="KW-1185">Reference proteome</keyword>
<reference evidence="2 3" key="1">
    <citation type="journal article" date="2024" name="G3 (Bethesda)">
        <title>Genome assembly of Hibiscus sabdariffa L. provides insights into metabolisms of medicinal natural products.</title>
        <authorList>
            <person name="Kim T."/>
        </authorList>
    </citation>
    <scope>NUCLEOTIDE SEQUENCE [LARGE SCALE GENOMIC DNA]</scope>
    <source>
        <strain evidence="2">TK-2024</strain>
        <tissue evidence="2">Old leaves</tissue>
    </source>
</reference>
<evidence type="ECO:0000256" key="1">
    <source>
        <dbReference type="SAM" id="Coils"/>
    </source>
</evidence>
<evidence type="ECO:0000313" key="2">
    <source>
        <dbReference type="EMBL" id="KAK8481027.1"/>
    </source>
</evidence>
<feature type="coiled-coil region" evidence="1">
    <location>
        <begin position="34"/>
        <end position="75"/>
    </location>
</feature>
<dbReference type="PANTHER" id="PTHR38160">
    <property type="entry name" value="ZINC FINGER CCCH DOMAIN-CONTAINING PROTEIN 40"/>
    <property type="match status" value="1"/>
</dbReference>
<accession>A0ABR1ZKB3</accession>
<dbReference type="InterPro" id="IPR045868">
    <property type="entry name" value="Znf_C3H13/40"/>
</dbReference>
<proteinExistence type="predicted"/>
<sequence length="229" mass="26455">MSSTSKSILEDQLKEVHLDIDMLINRKHELETFVEEKVQEADTLTSQIEELASQLEKQKEECKRSQAQLQKSGEQLGLNISRTRGDEENSIINIVKDIRQKSARKVSVSTSTADKLKGVRASISVTSTSMAAHAVDDDDACRFYFLRNNYSQEDHEPTSLLLSIRISNLRLIERKNEELISLFVIHLPVQIWMTSKFKQRKRWIRTHEAESIKLSLFLRIASLKKFRLL</sequence>
<organism evidence="2 3">
    <name type="scientific">Hibiscus sabdariffa</name>
    <name type="common">roselle</name>
    <dbReference type="NCBI Taxonomy" id="183260"/>
    <lineage>
        <taxon>Eukaryota</taxon>
        <taxon>Viridiplantae</taxon>
        <taxon>Streptophyta</taxon>
        <taxon>Embryophyta</taxon>
        <taxon>Tracheophyta</taxon>
        <taxon>Spermatophyta</taxon>
        <taxon>Magnoliopsida</taxon>
        <taxon>eudicotyledons</taxon>
        <taxon>Gunneridae</taxon>
        <taxon>Pentapetalae</taxon>
        <taxon>rosids</taxon>
        <taxon>malvids</taxon>
        <taxon>Malvales</taxon>
        <taxon>Malvaceae</taxon>
        <taxon>Malvoideae</taxon>
        <taxon>Hibiscus</taxon>
    </lineage>
</organism>
<name>A0ABR1ZKB3_9ROSI</name>
<dbReference type="PANTHER" id="PTHR38160:SF1">
    <property type="entry name" value="ZINC FINGER CCCH DOMAIN-CONTAINING PROTEIN 40"/>
    <property type="match status" value="1"/>
</dbReference>
<gene>
    <name evidence="2" type="ORF">V6N11_021483</name>
</gene>